<evidence type="ECO:0000313" key="4">
    <source>
        <dbReference type="EMBL" id="JAS40775.1"/>
    </source>
</evidence>
<sequence>MAQVLVHSVFKQGRLMSAFNPTIANALFTIKVAKKAETRNFSNEFKKNTVHNDENKISKSVFISQSDDVFTNLALEDWLYKNFDFTNHHVMLLWRNSPCVVIGRHQNPWLEANFGPLSEHGVQLARRNSGGGAVYHDHGNLNLTFFTPRERYNRKQNLEIITSALHREWGLKMEINKKEDIVIDGMNKISGTASKLGRPNSYHHCTLLVDVNKNNLSESLHKYEKGIETNATVSIPSPVRNLAELDSTINVQRLISSIGWEYLRTTPLTQQDGGWGLVSRQRGFQMINPTDEWFPGLDKIRDEFQSWDWKFGRTPKFHITRSFLLPQSIQVAGKGGDVQEEELRVTVTVSKGLVEDVIMRIPPSLMMSETFIEDIKVMSTIRGRRFTEDALDELNASFGTSHSLKEDGKQFVADCMRKVMASV</sequence>
<dbReference type="InterPro" id="IPR004143">
    <property type="entry name" value="BPL_LPL_catalytic"/>
</dbReference>
<comment type="similarity">
    <text evidence="2">Belongs to the LplA family.</text>
</comment>
<dbReference type="UniPathway" id="UPA00537">
    <property type="reaction ID" value="UER00595"/>
</dbReference>
<name>A0A1B6ES07_9HEMI</name>
<evidence type="ECO:0000256" key="1">
    <source>
        <dbReference type="ARBA" id="ARBA00005085"/>
    </source>
</evidence>
<dbReference type="GO" id="GO:0009249">
    <property type="term" value="P:protein lipoylation"/>
    <property type="evidence" value="ECO:0007669"/>
    <property type="project" value="InterPro"/>
</dbReference>
<evidence type="ECO:0000256" key="2">
    <source>
        <dbReference type="ARBA" id="ARBA00008242"/>
    </source>
</evidence>
<dbReference type="PANTHER" id="PTHR12561">
    <property type="entry name" value="LIPOATE-PROTEIN LIGASE"/>
    <property type="match status" value="1"/>
</dbReference>
<dbReference type="SUPFAM" id="SSF55681">
    <property type="entry name" value="Class II aaRS and biotin synthetases"/>
    <property type="match status" value="1"/>
</dbReference>
<dbReference type="GO" id="GO:0005739">
    <property type="term" value="C:mitochondrion"/>
    <property type="evidence" value="ECO:0007669"/>
    <property type="project" value="TreeGrafter"/>
</dbReference>
<proteinExistence type="inferred from homology"/>
<dbReference type="GO" id="GO:0017118">
    <property type="term" value="F:lipoyltransferase activity"/>
    <property type="evidence" value="ECO:0007669"/>
    <property type="project" value="TreeGrafter"/>
</dbReference>
<organism evidence="4">
    <name type="scientific">Cuerna arida</name>
    <dbReference type="NCBI Taxonomy" id="1464854"/>
    <lineage>
        <taxon>Eukaryota</taxon>
        <taxon>Metazoa</taxon>
        <taxon>Ecdysozoa</taxon>
        <taxon>Arthropoda</taxon>
        <taxon>Hexapoda</taxon>
        <taxon>Insecta</taxon>
        <taxon>Pterygota</taxon>
        <taxon>Neoptera</taxon>
        <taxon>Paraneoptera</taxon>
        <taxon>Hemiptera</taxon>
        <taxon>Auchenorrhyncha</taxon>
        <taxon>Membracoidea</taxon>
        <taxon>Cicadellidae</taxon>
        <taxon>Cicadellinae</taxon>
        <taxon>Proconiini</taxon>
        <taxon>Cuerna</taxon>
    </lineage>
</organism>
<gene>
    <name evidence="4" type="ORF">g.37345</name>
</gene>
<feature type="domain" description="BPL/LPL catalytic" evidence="3">
    <location>
        <begin position="85"/>
        <end position="254"/>
    </location>
</feature>
<dbReference type="PROSITE" id="PS51733">
    <property type="entry name" value="BPL_LPL_CATALYTIC"/>
    <property type="match status" value="1"/>
</dbReference>
<evidence type="ECO:0000259" key="3">
    <source>
        <dbReference type="PROSITE" id="PS51733"/>
    </source>
</evidence>
<accession>A0A1B6ES07</accession>
<dbReference type="CDD" id="cd16443">
    <property type="entry name" value="LplA"/>
    <property type="match status" value="1"/>
</dbReference>
<dbReference type="InterPro" id="IPR045864">
    <property type="entry name" value="aa-tRNA-synth_II/BPL/LPL"/>
</dbReference>
<reference evidence="4" key="1">
    <citation type="submission" date="2015-11" db="EMBL/GenBank/DDBJ databases">
        <title>De novo transcriptome assembly of four potential Pierce s Disease insect vectors from Arizona vineyards.</title>
        <authorList>
            <person name="Tassone E.E."/>
        </authorList>
    </citation>
    <scope>NUCLEOTIDE SEQUENCE</scope>
</reference>
<dbReference type="InterPro" id="IPR004562">
    <property type="entry name" value="LipoylTrfase_LipoateP_Ligase"/>
</dbReference>
<dbReference type="PANTHER" id="PTHR12561:SF3">
    <property type="entry name" value="LIPOYLTRANSFERASE 1, MITOCHONDRIAL"/>
    <property type="match status" value="1"/>
</dbReference>
<dbReference type="Pfam" id="PF21948">
    <property type="entry name" value="LplA-B_cat"/>
    <property type="match status" value="1"/>
</dbReference>
<dbReference type="FunFam" id="3.30.930.10:FF:000045">
    <property type="entry name" value="lipoyltransferase 1, mitochondrial"/>
    <property type="match status" value="1"/>
</dbReference>
<dbReference type="EMBL" id="GECZ01028994">
    <property type="protein sequence ID" value="JAS40775.1"/>
    <property type="molecule type" value="Transcribed_RNA"/>
</dbReference>
<dbReference type="Gene3D" id="3.30.390.50">
    <property type="entry name" value="CO dehydrogenase flavoprotein, C-terminal domain"/>
    <property type="match status" value="1"/>
</dbReference>
<protein>
    <recommendedName>
        <fullName evidence="3">BPL/LPL catalytic domain-containing protein</fullName>
    </recommendedName>
</protein>
<comment type="pathway">
    <text evidence="1">Protein modification; protein lipoylation via exogenous pathway; protein N(6)-(lipoyl)lysine from lipoate: step 2/2.</text>
</comment>
<dbReference type="AlphaFoldDB" id="A0A1B6ES07"/>
<dbReference type="Gene3D" id="3.30.930.10">
    <property type="entry name" value="Bira Bifunctional Protein, Domain 2"/>
    <property type="match status" value="1"/>
</dbReference>